<keyword evidence="10" id="KW-0408">Iron</keyword>
<keyword evidence="6" id="KW-0808">Transferase</keyword>
<evidence type="ECO:0000259" key="17">
    <source>
        <dbReference type="PROSITE" id="PS51918"/>
    </source>
</evidence>
<dbReference type="GO" id="GO:0051539">
    <property type="term" value="F:4 iron, 4 sulfur cluster binding"/>
    <property type="evidence" value="ECO:0007669"/>
    <property type="project" value="UniProtKB-KW"/>
</dbReference>
<keyword evidence="7" id="KW-0949">S-adenosyl-L-methionine</keyword>
<comment type="caution">
    <text evidence="18">The sequence shown here is derived from an EMBL/GenBank/DDBJ whole genome shotgun (WGS) entry which is preliminary data.</text>
</comment>
<dbReference type="AlphaFoldDB" id="A0A923E937"/>
<evidence type="ECO:0000259" key="16">
    <source>
        <dbReference type="PROSITE" id="PS51449"/>
    </source>
</evidence>
<dbReference type="InterPro" id="IPR023404">
    <property type="entry name" value="rSAM_horseshoe"/>
</dbReference>
<reference evidence="18 19" key="1">
    <citation type="submission" date="2020-04" db="EMBL/GenBank/DDBJ databases">
        <title>Genomic insights into acetone-butanol-ethanol (ABE) fermentation by sequencing solventogenic clostridia strains.</title>
        <authorList>
            <person name="Brown S."/>
        </authorList>
    </citation>
    <scope>NUCLEOTIDE SEQUENCE [LARGE SCALE GENOMIC DNA]</scope>
    <source>
        <strain evidence="18 19">DJ011</strain>
    </source>
</reference>
<dbReference type="InterPro" id="IPR005839">
    <property type="entry name" value="Methylthiotransferase"/>
</dbReference>
<proteinExistence type="inferred from homology"/>
<dbReference type="SMART" id="SM00729">
    <property type="entry name" value="Elp3"/>
    <property type="match status" value="1"/>
</dbReference>
<comment type="cofactor">
    <cofactor evidence="1">
        <name>[4Fe-4S] cluster</name>
        <dbReference type="ChEBI" id="CHEBI:49883"/>
    </cofactor>
</comment>
<dbReference type="PANTHER" id="PTHR11918">
    <property type="entry name" value="RADICAL SAM PROTEINS"/>
    <property type="match status" value="1"/>
</dbReference>
<dbReference type="InterPro" id="IPR006638">
    <property type="entry name" value="Elp3/MiaA/NifB-like_rSAM"/>
</dbReference>
<dbReference type="Pfam" id="PF00919">
    <property type="entry name" value="UPF0004"/>
    <property type="match status" value="1"/>
</dbReference>
<dbReference type="InterPro" id="IPR020612">
    <property type="entry name" value="Methylthiotransferase_CS"/>
</dbReference>
<comment type="catalytic activity">
    <reaction evidence="13">
        <text>N(6)-L-threonylcarbamoyladenosine(37) in tRNA + (sulfur carrier)-SH + AH2 + 2 S-adenosyl-L-methionine = 2-methylsulfanyl-N(6)-L-threonylcarbamoyladenosine(37) in tRNA + (sulfur carrier)-H + 5'-deoxyadenosine + L-methionine + A + S-adenosyl-L-homocysteine + 2 H(+)</text>
        <dbReference type="Rhea" id="RHEA:37075"/>
        <dbReference type="Rhea" id="RHEA-COMP:10163"/>
        <dbReference type="Rhea" id="RHEA-COMP:11092"/>
        <dbReference type="Rhea" id="RHEA-COMP:14737"/>
        <dbReference type="Rhea" id="RHEA-COMP:14739"/>
        <dbReference type="ChEBI" id="CHEBI:13193"/>
        <dbReference type="ChEBI" id="CHEBI:15378"/>
        <dbReference type="ChEBI" id="CHEBI:17319"/>
        <dbReference type="ChEBI" id="CHEBI:17499"/>
        <dbReference type="ChEBI" id="CHEBI:29917"/>
        <dbReference type="ChEBI" id="CHEBI:57844"/>
        <dbReference type="ChEBI" id="CHEBI:57856"/>
        <dbReference type="ChEBI" id="CHEBI:59789"/>
        <dbReference type="ChEBI" id="CHEBI:64428"/>
        <dbReference type="ChEBI" id="CHEBI:74418"/>
        <dbReference type="ChEBI" id="CHEBI:74420"/>
        <dbReference type="EC" id="2.8.4.5"/>
    </reaction>
</comment>
<dbReference type="Proteomes" id="UP000563151">
    <property type="component" value="Unassembled WGS sequence"/>
</dbReference>
<evidence type="ECO:0000256" key="8">
    <source>
        <dbReference type="ARBA" id="ARBA00022694"/>
    </source>
</evidence>
<dbReference type="PROSITE" id="PS51918">
    <property type="entry name" value="RADICAL_SAM"/>
    <property type="match status" value="1"/>
</dbReference>
<keyword evidence="19" id="KW-1185">Reference proteome</keyword>
<keyword evidence="5" id="KW-0963">Cytoplasm</keyword>
<accession>A0A923E937</accession>
<dbReference type="GO" id="GO:0046872">
    <property type="term" value="F:metal ion binding"/>
    <property type="evidence" value="ECO:0007669"/>
    <property type="project" value="UniProtKB-KW"/>
</dbReference>
<keyword evidence="4" id="KW-0004">4Fe-4S</keyword>
<dbReference type="FunFam" id="3.80.30.20:FF:000001">
    <property type="entry name" value="tRNA-2-methylthio-N(6)-dimethylallyladenosine synthase 2"/>
    <property type="match status" value="1"/>
</dbReference>
<dbReference type="InterPro" id="IPR058240">
    <property type="entry name" value="rSAM_sf"/>
</dbReference>
<dbReference type="NCBIfam" id="TIGR01579">
    <property type="entry name" value="MiaB-like-C"/>
    <property type="match status" value="1"/>
</dbReference>
<evidence type="ECO:0000256" key="11">
    <source>
        <dbReference type="ARBA" id="ARBA00023014"/>
    </source>
</evidence>
<dbReference type="SUPFAM" id="SSF102114">
    <property type="entry name" value="Radical SAM enzymes"/>
    <property type="match status" value="1"/>
</dbReference>
<evidence type="ECO:0000256" key="3">
    <source>
        <dbReference type="ARBA" id="ARBA00013273"/>
    </source>
</evidence>
<dbReference type="PANTHER" id="PTHR11918:SF45">
    <property type="entry name" value="THREONYLCARBAMOYLADENOSINE TRNA METHYLTHIOTRANSFERASE"/>
    <property type="match status" value="1"/>
</dbReference>
<evidence type="ECO:0000256" key="7">
    <source>
        <dbReference type="ARBA" id="ARBA00022691"/>
    </source>
</evidence>
<comment type="similarity">
    <text evidence="14">Belongs to the methylthiotransferase family. MtaB subfamily.</text>
</comment>
<evidence type="ECO:0000256" key="2">
    <source>
        <dbReference type="ARBA" id="ARBA00002399"/>
    </source>
</evidence>
<dbReference type="SFLD" id="SFLDG01082">
    <property type="entry name" value="B12-binding_domain_containing"/>
    <property type="match status" value="1"/>
</dbReference>
<comment type="function">
    <text evidence="2">Catalyzes the methylthiolation of N6-threonylcarbamoyladenosine (t(6)A), leading to the formation of 2-methylthio-N6-threonylcarbamoyladenosine (ms(2)t(6)A) at position 37 in tRNAs that read codons beginning with adenine.</text>
</comment>
<dbReference type="InterPro" id="IPR007197">
    <property type="entry name" value="rSAM"/>
</dbReference>
<dbReference type="RefSeq" id="WP_035144403.1">
    <property type="nucleotide sequence ID" value="NZ_JAAZWO010000005.1"/>
</dbReference>
<dbReference type="CDD" id="cd01335">
    <property type="entry name" value="Radical_SAM"/>
    <property type="match status" value="1"/>
</dbReference>
<dbReference type="GO" id="GO:0035598">
    <property type="term" value="F:tRNA (N(6)-L-threonylcarbamoyladenosine(37)-C(2))-methylthiotransferase activity"/>
    <property type="evidence" value="ECO:0007669"/>
    <property type="project" value="UniProtKB-EC"/>
</dbReference>
<dbReference type="EC" id="2.8.4.5" evidence="3"/>
<dbReference type="NCBIfam" id="TIGR00089">
    <property type="entry name" value="MiaB/RimO family radical SAM methylthiotransferase"/>
    <property type="match status" value="1"/>
</dbReference>
<sequence length="435" mass="49864">MKVAFTTLGCRVNQYETEAMTEKFIKSGYKLVNFDEYADVYVINTCTVTNMGDKKSRQMIGRAKKNNEKAVIAVAGCYSQLAPDKVAKIDGVDVVIGTRNKGEIVHLVEKCISEKKQIVHVKDVLRDNIFEELNIEEYQDKTRAFLKIQDGCNSFCSYCAIPFARGAVCSKKPEKILEEVKKLASHNFKEIILSGIHISSYGVDLQGDWNLINILEEIEKIDGIERIRIGSISPKFFTEDVINRISKLNKMCPHFHLSLQSGCDATLKRMNRHYTVEEYKNVVEALRKNIRYVSITTDIIVGFPGETEEEFNSTYNFLEGIKLSKMHIFKYSPREGTKAAAMKEQIDGNVKEYRSSKLIELNRRLEKEFMRKFIGKSFQVLYEEKVKNKENFYEGYTPNYIKVICKVDDDIQGKIVNTKIISVENEHSIGSIDTH</sequence>
<dbReference type="InterPro" id="IPR013848">
    <property type="entry name" value="Methylthiotransferase_N"/>
</dbReference>
<dbReference type="Gene3D" id="3.40.50.12160">
    <property type="entry name" value="Methylthiotransferase, N-terminal domain"/>
    <property type="match status" value="1"/>
</dbReference>
<evidence type="ECO:0000256" key="14">
    <source>
        <dbReference type="ARBA" id="ARBA00061574"/>
    </source>
</evidence>
<evidence type="ECO:0000256" key="9">
    <source>
        <dbReference type="ARBA" id="ARBA00022723"/>
    </source>
</evidence>
<name>A0A923E937_CLOTT</name>
<dbReference type="SFLD" id="SFLDF00295">
    <property type="entry name" value="threonylcarbamoyladenosine_tRN"/>
    <property type="match status" value="1"/>
</dbReference>
<dbReference type="SFLD" id="SFLDS00029">
    <property type="entry name" value="Radical_SAM"/>
    <property type="match status" value="1"/>
</dbReference>
<feature type="domain" description="MTTase N-terminal" evidence="16">
    <location>
        <begin position="1"/>
        <end position="113"/>
    </location>
</feature>
<evidence type="ECO:0000313" key="19">
    <source>
        <dbReference type="Proteomes" id="UP000563151"/>
    </source>
</evidence>
<evidence type="ECO:0000256" key="6">
    <source>
        <dbReference type="ARBA" id="ARBA00022679"/>
    </source>
</evidence>
<dbReference type="PROSITE" id="PS51449">
    <property type="entry name" value="MTTASE_N"/>
    <property type="match status" value="1"/>
</dbReference>
<evidence type="ECO:0000256" key="4">
    <source>
        <dbReference type="ARBA" id="ARBA00022485"/>
    </source>
</evidence>
<dbReference type="InterPro" id="IPR006467">
    <property type="entry name" value="MiaB-like_bact"/>
</dbReference>
<feature type="domain" description="Radical SAM core" evidence="17">
    <location>
        <begin position="138"/>
        <end position="368"/>
    </location>
</feature>
<evidence type="ECO:0000256" key="10">
    <source>
        <dbReference type="ARBA" id="ARBA00023004"/>
    </source>
</evidence>
<dbReference type="InterPro" id="IPR034557">
    <property type="entry name" value="ThrcA_tRNA_MEthiotransferase"/>
</dbReference>
<dbReference type="Gene3D" id="3.80.30.20">
    <property type="entry name" value="tm_1862 like domain"/>
    <property type="match status" value="1"/>
</dbReference>
<evidence type="ECO:0000256" key="1">
    <source>
        <dbReference type="ARBA" id="ARBA00001966"/>
    </source>
</evidence>
<dbReference type="Pfam" id="PF04055">
    <property type="entry name" value="Radical_SAM"/>
    <property type="match status" value="1"/>
</dbReference>
<organism evidence="18 19">
    <name type="scientific">Clostridium tetanomorphum</name>
    <dbReference type="NCBI Taxonomy" id="1553"/>
    <lineage>
        <taxon>Bacteria</taxon>
        <taxon>Bacillati</taxon>
        <taxon>Bacillota</taxon>
        <taxon>Clostridia</taxon>
        <taxon>Eubacteriales</taxon>
        <taxon>Clostridiaceae</taxon>
        <taxon>Clostridium</taxon>
    </lineage>
</organism>
<dbReference type="SFLD" id="SFLDG01061">
    <property type="entry name" value="methylthiotransferase"/>
    <property type="match status" value="1"/>
</dbReference>
<dbReference type="InterPro" id="IPR038135">
    <property type="entry name" value="Methylthiotransferase_N_sf"/>
</dbReference>
<evidence type="ECO:0000313" key="18">
    <source>
        <dbReference type="EMBL" id="MBC2397371.1"/>
    </source>
</evidence>
<evidence type="ECO:0000256" key="13">
    <source>
        <dbReference type="ARBA" id="ARBA00051661"/>
    </source>
</evidence>
<keyword evidence="8" id="KW-0819">tRNA processing</keyword>
<dbReference type="PROSITE" id="PS01278">
    <property type="entry name" value="MTTASE_RADICAL"/>
    <property type="match status" value="1"/>
</dbReference>
<keyword evidence="9" id="KW-0479">Metal-binding</keyword>
<evidence type="ECO:0000256" key="5">
    <source>
        <dbReference type="ARBA" id="ARBA00022490"/>
    </source>
</evidence>
<evidence type="ECO:0000256" key="12">
    <source>
        <dbReference type="ARBA" id="ARBA00031213"/>
    </source>
</evidence>
<dbReference type="EMBL" id="JAAZWO010000005">
    <property type="protein sequence ID" value="MBC2397371.1"/>
    <property type="molecule type" value="Genomic_DNA"/>
</dbReference>
<protein>
    <recommendedName>
        <fullName evidence="15">Threonylcarbamoyladenosine tRNA methylthiotransferase MtaB</fullName>
        <ecNumber evidence="3">2.8.4.5</ecNumber>
    </recommendedName>
    <alternativeName>
        <fullName evidence="12">tRNA-t(6)A37 methylthiotransferase</fullName>
    </alternativeName>
</protein>
<gene>
    <name evidence="18" type="primary">mtaB</name>
    <name evidence="18" type="ORF">HGG79_06215</name>
</gene>
<keyword evidence="11" id="KW-0411">Iron-sulfur</keyword>
<dbReference type="FunFam" id="3.40.50.12160:FF:000004">
    <property type="entry name" value="Threonylcarbamoyladenosine tRNA methylthiotransferase MtaB"/>
    <property type="match status" value="1"/>
</dbReference>
<evidence type="ECO:0000256" key="15">
    <source>
        <dbReference type="ARBA" id="ARBA00069898"/>
    </source>
</evidence>